<dbReference type="Gene3D" id="4.10.220.110">
    <property type="match status" value="1"/>
</dbReference>
<evidence type="ECO:0000259" key="1">
    <source>
        <dbReference type="Pfam" id="PF04717"/>
    </source>
</evidence>
<dbReference type="Pfam" id="PF04717">
    <property type="entry name" value="Phage_base_V"/>
    <property type="match status" value="1"/>
</dbReference>
<accession>A0A4R5WB95</accession>
<dbReference type="Gene3D" id="3.55.50.10">
    <property type="entry name" value="Baseplate protein-like domains"/>
    <property type="match status" value="1"/>
</dbReference>
<sequence length="504" mass="52352">MMLTSTAALAVTVDGSPVPADLTARIVSARVATRLGLPAQAELAYAVVRGSGMELSTFPLGAALAARLEGDQTPLFEGQITASALVHGPDGATQIRVRGYDKLHLLRKRQQLRYFSDVTAVELAEKLCGPDGISVSADEPGPEFQRIVQYSQTDFELLREVCSSAGLYPVLTGDDLRLCTLRGGDDCVPLELGRTLFEATVEANLDRSAQGFTAFGWDRQSAKLFREEVDSPRGGAVVQTEPGLGALGLDGKLMLLDQQGASAAEVAARAQAELDVRAASTVTLRGTAAGDAALRAGVCVEVSGVAADFTGSYVLTEAIHTVDATGFHTALSTEPKALPVARPSTAITLGTVTDVADPEGLGRVQVCLPAYGDPDVGWLAVLCAGAGKKRGLVVLPDVGDTVLVALSHGPVGGVVLGGLYGGEKPPDAGVDGGKVKRWSLHTDDGQRIVVDDGAHMITVANRGGSTLSLAPGKVTLHAETDLDITAPGKTITIKAKAVEFMREE</sequence>
<evidence type="ECO:0000313" key="3">
    <source>
        <dbReference type="Proteomes" id="UP000294929"/>
    </source>
</evidence>
<dbReference type="Pfam" id="PF05954">
    <property type="entry name" value="Phage_GPD"/>
    <property type="match status" value="1"/>
</dbReference>
<dbReference type="InterPro" id="IPR037026">
    <property type="entry name" value="Vgr_OB-fold_dom_sf"/>
</dbReference>
<dbReference type="AlphaFoldDB" id="A0A4R5WB95"/>
<dbReference type="EMBL" id="SDLO01000017">
    <property type="protein sequence ID" value="TDK86708.1"/>
    <property type="molecule type" value="Genomic_DNA"/>
</dbReference>
<evidence type="ECO:0000313" key="2">
    <source>
        <dbReference type="EMBL" id="TDK86708.1"/>
    </source>
</evidence>
<dbReference type="Proteomes" id="UP000294929">
    <property type="component" value="Unassembled WGS sequence"/>
</dbReference>
<name>A0A4R5WB95_MYCMU</name>
<gene>
    <name evidence="2" type="ORF">EUA03_19235</name>
</gene>
<organism evidence="2 3">
    <name type="scientific">Mycolicibacterium mucogenicum</name>
    <name type="common">Mycobacterium mucogenicum</name>
    <dbReference type="NCBI Taxonomy" id="56689"/>
    <lineage>
        <taxon>Bacteria</taxon>
        <taxon>Bacillati</taxon>
        <taxon>Actinomycetota</taxon>
        <taxon>Actinomycetes</taxon>
        <taxon>Mycobacteriales</taxon>
        <taxon>Mycobacteriaceae</taxon>
        <taxon>Mycolicibacterium</taxon>
    </lineage>
</organism>
<dbReference type="InterPro" id="IPR006531">
    <property type="entry name" value="Gp5/Vgr_OB"/>
</dbReference>
<proteinExistence type="predicted"/>
<dbReference type="Gene3D" id="2.30.110.50">
    <property type="match status" value="1"/>
</dbReference>
<protein>
    <submittedName>
        <fullName evidence="2">Type IV secretion protein Rhs</fullName>
    </submittedName>
</protein>
<dbReference type="SUPFAM" id="SSF69279">
    <property type="entry name" value="Phage tail proteins"/>
    <property type="match status" value="1"/>
</dbReference>
<dbReference type="SUPFAM" id="SSF69255">
    <property type="entry name" value="gp5 N-terminal domain-like"/>
    <property type="match status" value="1"/>
</dbReference>
<dbReference type="Gene3D" id="2.40.50.230">
    <property type="entry name" value="Gp5 N-terminal domain"/>
    <property type="match status" value="1"/>
</dbReference>
<reference evidence="2 3" key="1">
    <citation type="submission" date="2019-01" db="EMBL/GenBank/DDBJ databases">
        <title>High-quality-draft genome sequences of five non-tuberculosis mycobacteriaceae isolated from a nosocomial environment.</title>
        <authorList>
            <person name="Tiago I."/>
            <person name="Alarico S."/>
            <person name="Pereira S.G."/>
            <person name="Coelho C."/>
            <person name="Maranha A."/>
            <person name="Empadinhas N."/>
        </authorList>
    </citation>
    <scope>NUCLEOTIDE SEQUENCE [LARGE SCALE GENOMIC DNA]</scope>
    <source>
        <strain evidence="2 3">24AIII</strain>
    </source>
</reference>
<comment type="caution">
    <text evidence="2">The sequence shown here is derived from an EMBL/GenBank/DDBJ whole genome shotgun (WGS) entry which is preliminary data.</text>
</comment>
<feature type="domain" description="Gp5/Type VI secretion system Vgr protein OB-fold" evidence="1">
    <location>
        <begin position="349"/>
        <end position="420"/>
    </location>
</feature>